<dbReference type="EMBL" id="SMBH01000001">
    <property type="protein sequence ID" value="TCU20525.1"/>
    <property type="molecule type" value="Genomic_DNA"/>
</dbReference>
<evidence type="ECO:0000313" key="1">
    <source>
        <dbReference type="EMBL" id="TCU20525.1"/>
    </source>
</evidence>
<evidence type="ECO:0000313" key="2">
    <source>
        <dbReference type="Proteomes" id="UP000294576"/>
    </source>
</evidence>
<protein>
    <submittedName>
        <fullName evidence="1">Uncharacterized protein</fullName>
    </submittedName>
</protein>
<reference evidence="1 2" key="1">
    <citation type="submission" date="2019-03" db="EMBL/GenBank/DDBJ databases">
        <title>Genomic Encyclopedia of Type Strains, Phase IV (KMG-V): Genome sequencing to study the core and pangenomes of soil and plant-associated prokaryotes.</title>
        <authorList>
            <person name="Whitman W."/>
        </authorList>
    </citation>
    <scope>NUCLEOTIDE SEQUENCE [LARGE SCALE GENOMIC DNA]</scope>
    <source>
        <strain evidence="1 2">Hc14</strain>
    </source>
</reference>
<accession>A0A4V2VAC6</accession>
<dbReference type="Proteomes" id="UP000294576">
    <property type="component" value="Unassembled WGS sequence"/>
</dbReference>
<gene>
    <name evidence="1" type="ORF">EV132_101592</name>
</gene>
<dbReference type="AlphaFoldDB" id="A0A4V2VAC6"/>
<name>A0A4V2VAC6_RHISU</name>
<sequence>MATTANRVSAQTSEEINRRLRWQMEERLA</sequence>
<organism evidence="1 2">
    <name type="scientific">Rhizobium sullae</name>
    <name type="common">Rhizobium hedysari</name>
    <dbReference type="NCBI Taxonomy" id="50338"/>
    <lineage>
        <taxon>Bacteria</taxon>
        <taxon>Pseudomonadati</taxon>
        <taxon>Pseudomonadota</taxon>
        <taxon>Alphaproteobacteria</taxon>
        <taxon>Hyphomicrobiales</taxon>
        <taxon>Rhizobiaceae</taxon>
        <taxon>Rhizobium/Agrobacterium group</taxon>
        <taxon>Rhizobium</taxon>
    </lineage>
</organism>
<comment type="caution">
    <text evidence="1">The sequence shown here is derived from an EMBL/GenBank/DDBJ whole genome shotgun (WGS) entry which is preliminary data.</text>
</comment>
<proteinExistence type="predicted"/>